<dbReference type="SUPFAM" id="SSF160996">
    <property type="entry name" value="HI0933 insert domain-like"/>
    <property type="match status" value="1"/>
</dbReference>
<sequence length="399" mass="42220">MTENTALPVQTLDAFVIGGGPAGLMAAQALLDAGRAVVLAEAKPTVGRKFLMAGKSGLNLTKDEPFEAFMAAYLGDAAHLRPMIAQFGPQQVKDWAESLGQTLFTGSSGRVFPTVMKASPLLRQWMAQLQAQGLDLRVGHRWIGWNGDSTCLDGPDGPYLANAKVTILALGGGSWARLGSDGAWRTYFEGEGIRLVPFAPSNAGLQITWSQHMTAHFGAPLKNTVFKAGDLTSRGEAVISSRGFEGGGIYPLGPALRDGASLKLDLLPDQTGQALTAKLAKPRGKQSLSNHLRKVTRLSPATLALINEVARPLPNDPAALAHLLKNLTVPHNGLRPLDEAISTAGGVPFDELTPDLMLKKRPGTYCVGEMLDWDAPTGGYLLTACLATGLWAGQRAAKA</sequence>
<dbReference type="SUPFAM" id="SSF51905">
    <property type="entry name" value="FAD/NAD(P)-binding domain"/>
    <property type="match status" value="1"/>
</dbReference>
<protein>
    <recommendedName>
        <fullName evidence="8">Thiazole biosynthetic enzyme</fullName>
    </recommendedName>
</protein>
<name>A0A2R8ANV5_9RHOB</name>
<dbReference type="PANTHER" id="PTHR42887:SF1">
    <property type="entry name" value="BLR3961 PROTEIN"/>
    <property type="match status" value="1"/>
</dbReference>
<dbReference type="InterPro" id="IPR057661">
    <property type="entry name" value="RsdA/BaiN/AoA(So)_Rossmann"/>
</dbReference>
<comment type="cofactor">
    <cofactor evidence="1">
        <name>FAD</name>
        <dbReference type="ChEBI" id="CHEBI:57692"/>
    </cofactor>
</comment>
<evidence type="ECO:0000256" key="3">
    <source>
        <dbReference type="ARBA" id="ARBA00022827"/>
    </source>
</evidence>
<organism evidence="6 7">
    <name type="scientific">Pseudoprimorskyibacter insulae</name>
    <dbReference type="NCBI Taxonomy" id="1695997"/>
    <lineage>
        <taxon>Bacteria</taxon>
        <taxon>Pseudomonadati</taxon>
        <taxon>Pseudomonadota</taxon>
        <taxon>Alphaproteobacteria</taxon>
        <taxon>Rhodobacterales</taxon>
        <taxon>Paracoccaceae</taxon>
        <taxon>Pseudoprimorskyibacter</taxon>
    </lineage>
</organism>
<dbReference type="EMBL" id="OMOJ01000001">
    <property type="protein sequence ID" value="SPF77660.1"/>
    <property type="molecule type" value="Genomic_DNA"/>
</dbReference>
<dbReference type="Pfam" id="PF22780">
    <property type="entry name" value="HI0933_like_1st"/>
    <property type="match status" value="1"/>
</dbReference>
<dbReference type="InterPro" id="IPR023166">
    <property type="entry name" value="BaiN-like_dom_sf"/>
</dbReference>
<keyword evidence="7" id="KW-1185">Reference proteome</keyword>
<evidence type="ECO:0000259" key="5">
    <source>
        <dbReference type="Pfam" id="PF22780"/>
    </source>
</evidence>
<dbReference type="InterPro" id="IPR055178">
    <property type="entry name" value="RsdA/BaiN/AoA(So)-like_dom"/>
</dbReference>
<dbReference type="Gene3D" id="2.40.30.10">
    <property type="entry name" value="Translation factors"/>
    <property type="match status" value="1"/>
</dbReference>
<keyword evidence="2" id="KW-0285">Flavoprotein</keyword>
<dbReference type="Gene3D" id="1.10.8.260">
    <property type="entry name" value="HI0933 insert domain-like"/>
    <property type="match status" value="1"/>
</dbReference>
<accession>A0A2R8ANV5</accession>
<dbReference type="InterPro" id="IPR022460">
    <property type="entry name" value="Flavoprotein_PP4765"/>
</dbReference>
<dbReference type="OrthoDB" id="5288829at2"/>
<evidence type="ECO:0000256" key="2">
    <source>
        <dbReference type="ARBA" id="ARBA00022630"/>
    </source>
</evidence>
<evidence type="ECO:0000256" key="1">
    <source>
        <dbReference type="ARBA" id="ARBA00001974"/>
    </source>
</evidence>
<dbReference type="NCBIfam" id="TIGR03862">
    <property type="entry name" value="flavo_PP4765"/>
    <property type="match status" value="1"/>
</dbReference>
<dbReference type="Pfam" id="PF03486">
    <property type="entry name" value="HI0933_like"/>
    <property type="match status" value="1"/>
</dbReference>
<dbReference type="InterPro" id="IPR036188">
    <property type="entry name" value="FAD/NAD-bd_sf"/>
</dbReference>
<proteinExistence type="predicted"/>
<gene>
    <name evidence="6" type="ORF">PRI8871_00244</name>
</gene>
<dbReference type="Proteomes" id="UP000244904">
    <property type="component" value="Unassembled WGS sequence"/>
</dbReference>
<evidence type="ECO:0000259" key="4">
    <source>
        <dbReference type="Pfam" id="PF03486"/>
    </source>
</evidence>
<evidence type="ECO:0000313" key="7">
    <source>
        <dbReference type="Proteomes" id="UP000244904"/>
    </source>
</evidence>
<dbReference type="InterPro" id="IPR004792">
    <property type="entry name" value="BaiN-like"/>
</dbReference>
<feature type="domain" description="RsdA/BaiN/AoA(So)-like insert" evidence="5">
    <location>
        <begin position="200"/>
        <end position="342"/>
    </location>
</feature>
<evidence type="ECO:0000313" key="6">
    <source>
        <dbReference type="EMBL" id="SPF77660.1"/>
    </source>
</evidence>
<dbReference type="Gene3D" id="3.50.50.60">
    <property type="entry name" value="FAD/NAD(P)-binding domain"/>
    <property type="match status" value="1"/>
</dbReference>
<feature type="domain" description="RsdA/BaiN/AoA(So)-like Rossmann fold-like" evidence="4">
    <location>
        <begin position="13"/>
        <end position="394"/>
    </location>
</feature>
<dbReference type="NCBIfam" id="TIGR00275">
    <property type="entry name" value="aminoacetone oxidase family FAD-binding enzyme"/>
    <property type="match status" value="1"/>
</dbReference>
<dbReference type="RefSeq" id="WP_108884362.1">
    <property type="nucleotide sequence ID" value="NZ_OMOJ01000001.1"/>
</dbReference>
<keyword evidence="3" id="KW-0274">FAD</keyword>
<dbReference type="PANTHER" id="PTHR42887">
    <property type="entry name" value="OS12G0638800 PROTEIN"/>
    <property type="match status" value="1"/>
</dbReference>
<reference evidence="7" key="1">
    <citation type="submission" date="2018-03" db="EMBL/GenBank/DDBJ databases">
        <authorList>
            <person name="Rodrigo-Torres L."/>
            <person name="Arahal R. D."/>
            <person name="Lucena T."/>
        </authorList>
    </citation>
    <scope>NUCLEOTIDE SEQUENCE [LARGE SCALE GENOMIC DNA]</scope>
    <source>
        <strain evidence="7">CECT 8871</strain>
    </source>
</reference>
<evidence type="ECO:0008006" key="8">
    <source>
        <dbReference type="Google" id="ProtNLM"/>
    </source>
</evidence>
<dbReference type="AlphaFoldDB" id="A0A2R8ANV5"/>